<reference evidence="2 3" key="1">
    <citation type="journal article" date="2020" name="ISME J.">
        <title>Uncovering the hidden diversity of litter-decomposition mechanisms in mushroom-forming fungi.</title>
        <authorList>
            <person name="Floudas D."/>
            <person name="Bentzer J."/>
            <person name="Ahren D."/>
            <person name="Johansson T."/>
            <person name="Persson P."/>
            <person name="Tunlid A."/>
        </authorList>
    </citation>
    <scope>NUCLEOTIDE SEQUENCE [LARGE SCALE GENOMIC DNA]</scope>
    <source>
        <strain evidence="2 3">CBS 291.85</strain>
    </source>
</reference>
<evidence type="ECO:0000313" key="2">
    <source>
        <dbReference type="EMBL" id="KAF5332985.1"/>
    </source>
</evidence>
<evidence type="ECO:0000256" key="1">
    <source>
        <dbReference type="SAM" id="MobiDB-lite"/>
    </source>
</evidence>
<accession>A0A8H5C0R5</accession>
<dbReference type="Proteomes" id="UP000559256">
    <property type="component" value="Unassembled WGS sequence"/>
</dbReference>
<keyword evidence="3" id="KW-1185">Reference proteome</keyword>
<comment type="caution">
    <text evidence="2">The sequence shown here is derived from an EMBL/GenBank/DDBJ whole genome shotgun (WGS) entry which is preliminary data.</text>
</comment>
<organism evidence="2 3">
    <name type="scientific">Tetrapyrgos nigripes</name>
    <dbReference type="NCBI Taxonomy" id="182062"/>
    <lineage>
        <taxon>Eukaryota</taxon>
        <taxon>Fungi</taxon>
        <taxon>Dikarya</taxon>
        <taxon>Basidiomycota</taxon>
        <taxon>Agaricomycotina</taxon>
        <taxon>Agaricomycetes</taxon>
        <taxon>Agaricomycetidae</taxon>
        <taxon>Agaricales</taxon>
        <taxon>Marasmiineae</taxon>
        <taxon>Marasmiaceae</taxon>
        <taxon>Tetrapyrgos</taxon>
    </lineage>
</organism>
<evidence type="ECO:0000313" key="3">
    <source>
        <dbReference type="Proteomes" id="UP000559256"/>
    </source>
</evidence>
<proteinExistence type="predicted"/>
<dbReference type="AlphaFoldDB" id="A0A8H5C0R5"/>
<gene>
    <name evidence="2" type="ORF">D9758_017495</name>
</gene>
<protein>
    <submittedName>
        <fullName evidence="2">Uncharacterized protein</fullName>
    </submittedName>
</protein>
<name>A0A8H5C0R5_9AGAR</name>
<sequence>MPSPSAQDNDFIVVAQSQQSDAPAEHDDADQDQGTYTRQQIQQISTYAKIPSFILLKNDLIKGNLSSFHFQPSEHEHDDPPRSLCVRVFLRPNAECIVKLEEYLAVLDNTEWGRADWLVFEEVLGISDSDEGQRRFKYRGYYSVNKEYVPTTRGARGLQEQEQMSVSVSFIVEKAADSLPLAASNLLE</sequence>
<dbReference type="EMBL" id="JAACJM010000294">
    <property type="protein sequence ID" value="KAF5332985.1"/>
    <property type="molecule type" value="Genomic_DNA"/>
</dbReference>
<feature type="region of interest" description="Disordered" evidence="1">
    <location>
        <begin position="1"/>
        <end position="35"/>
    </location>
</feature>